<comment type="function">
    <text evidence="1 6">Required for the transposition of the insertion element.</text>
</comment>
<accession>T0GFA2</accession>
<evidence type="ECO:0000256" key="6">
    <source>
        <dbReference type="RuleBase" id="RU365089"/>
    </source>
</evidence>
<proteinExistence type="inferred from homology"/>
<dbReference type="GO" id="GO:0004803">
    <property type="term" value="F:transposase activity"/>
    <property type="evidence" value="ECO:0007669"/>
    <property type="project" value="UniProtKB-UniRule"/>
</dbReference>
<evidence type="ECO:0000256" key="1">
    <source>
        <dbReference type="ARBA" id="ARBA00002190"/>
    </source>
</evidence>
<evidence type="ECO:0000256" key="5">
    <source>
        <dbReference type="ARBA" id="ARBA00023172"/>
    </source>
</evidence>
<dbReference type="PANTHER" id="PTHR33217">
    <property type="entry name" value="TRANSPOSASE FOR INSERTION SEQUENCE ELEMENT IS1081"/>
    <property type="match status" value="1"/>
</dbReference>
<dbReference type="PANTHER" id="PTHR33217:SF7">
    <property type="entry name" value="TRANSPOSASE FOR INSERTION SEQUENCE ELEMENT IS1081"/>
    <property type="match status" value="1"/>
</dbReference>
<organism evidence="7 8">
    <name type="scientific">Leptospira broomii serovar Hurstbridge str. 5399</name>
    <dbReference type="NCBI Taxonomy" id="1049789"/>
    <lineage>
        <taxon>Bacteria</taxon>
        <taxon>Pseudomonadati</taxon>
        <taxon>Spirochaetota</taxon>
        <taxon>Spirochaetia</taxon>
        <taxon>Leptospirales</taxon>
        <taxon>Leptospiraceae</taxon>
        <taxon>Leptospira</taxon>
    </lineage>
</organism>
<evidence type="ECO:0000313" key="7">
    <source>
        <dbReference type="EMBL" id="EQA44073.1"/>
    </source>
</evidence>
<keyword evidence="8" id="KW-1185">Reference proteome</keyword>
<dbReference type="AlphaFoldDB" id="T0GFA2"/>
<dbReference type="STRING" id="1049789.LEP1GSC050_2819"/>
<dbReference type="EMBL" id="AHMO02000008">
    <property type="protein sequence ID" value="EQA44073.1"/>
    <property type="molecule type" value="Genomic_DNA"/>
</dbReference>
<evidence type="ECO:0000256" key="2">
    <source>
        <dbReference type="ARBA" id="ARBA00010961"/>
    </source>
</evidence>
<comment type="similarity">
    <text evidence="2 6">Belongs to the transposase mutator family.</text>
</comment>
<dbReference type="GO" id="GO:0003677">
    <property type="term" value="F:DNA binding"/>
    <property type="evidence" value="ECO:0007669"/>
    <property type="project" value="UniProtKB-UniRule"/>
</dbReference>
<sequence>MSELVRGSVEETLNALLDEEADKLCQASKYERNPDRVDTGAGSYNRNFETEAGKVRLKVPKLRTFPFEFAIIERYNRRESSVQEALMEIYLAYMNFPSWHWRNTRTNNPLDLIIKEIKRRAKIVGAFSDGESALTLATARLMLVAFTKWGAC</sequence>
<name>T0GFA2_9LEPT</name>
<keyword evidence="6" id="KW-0814">Transposable element</keyword>
<evidence type="ECO:0000313" key="8">
    <source>
        <dbReference type="Proteomes" id="UP000015454"/>
    </source>
</evidence>
<gene>
    <name evidence="7" type="ORF">LEP1GSC050_2819</name>
</gene>
<evidence type="ECO:0000256" key="3">
    <source>
        <dbReference type="ARBA" id="ARBA00022578"/>
    </source>
</evidence>
<keyword evidence="3 6" id="KW-0815">Transposition</keyword>
<keyword evidence="5 6" id="KW-0233">DNA recombination</keyword>
<dbReference type="InterPro" id="IPR001207">
    <property type="entry name" value="Transposase_mutator"/>
</dbReference>
<dbReference type="GO" id="GO:0006313">
    <property type="term" value="P:DNA transposition"/>
    <property type="evidence" value="ECO:0007669"/>
    <property type="project" value="UniProtKB-UniRule"/>
</dbReference>
<dbReference type="RefSeq" id="WP_010571020.1">
    <property type="nucleotide sequence ID" value="NZ_AHMO02000008.1"/>
</dbReference>
<comment type="caution">
    <text evidence="7">The sequence shown here is derived from an EMBL/GenBank/DDBJ whole genome shotgun (WGS) entry which is preliminary data.</text>
</comment>
<dbReference type="Pfam" id="PF00872">
    <property type="entry name" value="Transposase_mut"/>
    <property type="match status" value="1"/>
</dbReference>
<dbReference type="Proteomes" id="UP000015454">
    <property type="component" value="Unassembled WGS sequence"/>
</dbReference>
<evidence type="ECO:0000256" key="4">
    <source>
        <dbReference type="ARBA" id="ARBA00023125"/>
    </source>
</evidence>
<reference evidence="7" key="1">
    <citation type="submission" date="2013-05" db="EMBL/GenBank/DDBJ databases">
        <authorList>
            <person name="Harkins D.M."/>
            <person name="Durkin A.S."/>
            <person name="Brinkac L.M."/>
            <person name="Haft D.H."/>
            <person name="Selengut J.D."/>
            <person name="Sanka R."/>
            <person name="DePew J."/>
            <person name="Purushe J."/>
            <person name="Hartskeerl R.A."/>
            <person name="Ahmed A."/>
            <person name="van der Linden H."/>
            <person name="Goris M.G.A."/>
            <person name="Vinetz J.M."/>
            <person name="Sutton G.G."/>
            <person name="Nierman W.C."/>
            <person name="Fouts D.E."/>
        </authorList>
    </citation>
    <scope>NUCLEOTIDE SEQUENCE [LARGE SCALE GENOMIC DNA]</scope>
    <source>
        <strain evidence="7">5399</strain>
    </source>
</reference>
<protein>
    <recommendedName>
        <fullName evidence="6">Mutator family transposase</fullName>
    </recommendedName>
</protein>
<keyword evidence="4 6" id="KW-0238">DNA-binding</keyword>